<gene>
    <name evidence="8" type="ORF">PBY51_007069</name>
</gene>
<dbReference type="InterPro" id="IPR001715">
    <property type="entry name" value="CH_dom"/>
</dbReference>
<dbReference type="GO" id="GO:0051015">
    <property type="term" value="F:actin filament binding"/>
    <property type="evidence" value="ECO:0007669"/>
    <property type="project" value="TreeGrafter"/>
</dbReference>
<dbReference type="FunFam" id="1.10.418.10:FF:000063">
    <property type="entry name" value="Calmin"/>
    <property type="match status" value="1"/>
</dbReference>
<dbReference type="AlphaFoldDB" id="A0AAN7X2E3"/>
<name>A0AAN7X2E3_ELEMC</name>
<keyword evidence="2" id="KW-0812">Transmembrane</keyword>
<accession>A0AAN7X2E3</accession>
<dbReference type="GO" id="GO:0007097">
    <property type="term" value="P:nuclear migration"/>
    <property type="evidence" value="ECO:0007669"/>
    <property type="project" value="TreeGrafter"/>
</dbReference>
<comment type="subcellular location">
    <subcellularLocation>
        <location evidence="1">Membrane</location>
    </subcellularLocation>
</comment>
<dbReference type="GO" id="GO:0034993">
    <property type="term" value="C:meiotic nuclear membrane microtubule tethering complex"/>
    <property type="evidence" value="ECO:0007669"/>
    <property type="project" value="TreeGrafter"/>
</dbReference>
<dbReference type="EMBL" id="JAUZQC010000020">
    <property type="protein sequence ID" value="KAK5853266.1"/>
    <property type="molecule type" value="Genomic_DNA"/>
</dbReference>
<keyword evidence="5" id="KW-0472">Membrane</keyword>
<evidence type="ECO:0000256" key="6">
    <source>
        <dbReference type="ARBA" id="ARBA00023203"/>
    </source>
</evidence>
<reference evidence="8 9" key="2">
    <citation type="journal article" date="2023" name="Mol. Biol. Evol.">
        <title>Genomics of Secondarily Temperate Adaptation in the Only Non-Antarctic Icefish.</title>
        <authorList>
            <person name="Rivera-Colon A.G."/>
            <person name="Rayamajhi N."/>
            <person name="Minhas B.F."/>
            <person name="Madrigal G."/>
            <person name="Bilyk K.T."/>
            <person name="Yoon V."/>
            <person name="Hune M."/>
            <person name="Gregory S."/>
            <person name="Cheng C.H.C."/>
            <person name="Catchen J.M."/>
        </authorList>
    </citation>
    <scope>NUCLEOTIDE SEQUENCE [LARGE SCALE GENOMIC DNA]</scope>
    <source>
        <strain evidence="8">JMC-PN-2008</strain>
    </source>
</reference>
<dbReference type="InterPro" id="IPR001589">
    <property type="entry name" value="Actinin_actin-bd_CS"/>
</dbReference>
<dbReference type="GO" id="GO:0005640">
    <property type="term" value="C:nuclear outer membrane"/>
    <property type="evidence" value="ECO:0007669"/>
    <property type="project" value="TreeGrafter"/>
</dbReference>
<protein>
    <recommendedName>
        <fullName evidence="7">Calponin-homology (CH) domain-containing protein</fullName>
    </recommendedName>
</protein>
<organism evidence="8 9">
    <name type="scientific">Eleginops maclovinus</name>
    <name type="common">Patagonian blennie</name>
    <name type="synonym">Eleginus maclovinus</name>
    <dbReference type="NCBI Taxonomy" id="56733"/>
    <lineage>
        <taxon>Eukaryota</taxon>
        <taxon>Metazoa</taxon>
        <taxon>Chordata</taxon>
        <taxon>Craniata</taxon>
        <taxon>Vertebrata</taxon>
        <taxon>Euteleostomi</taxon>
        <taxon>Actinopterygii</taxon>
        <taxon>Neopterygii</taxon>
        <taxon>Teleostei</taxon>
        <taxon>Neoteleostei</taxon>
        <taxon>Acanthomorphata</taxon>
        <taxon>Eupercaria</taxon>
        <taxon>Perciformes</taxon>
        <taxon>Notothenioidei</taxon>
        <taxon>Eleginopidae</taxon>
        <taxon>Eleginops</taxon>
    </lineage>
</organism>
<evidence type="ECO:0000256" key="5">
    <source>
        <dbReference type="ARBA" id="ARBA00023136"/>
    </source>
</evidence>
<evidence type="ECO:0000313" key="9">
    <source>
        <dbReference type="Proteomes" id="UP001346869"/>
    </source>
</evidence>
<dbReference type="PROSITE" id="PS50021">
    <property type="entry name" value="CH"/>
    <property type="match status" value="2"/>
</dbReference>
<dbReference type="GO" id="GO:0005737">
    <property type="term" value="C:cytoplasm"/>
    <property type="evidence" value="ECO:0007669"/>
    <property type="project" value="TreeGrafter"/>
</dbReference>
<evidence type="ECO:0000256" key="4">
    <source>
        <dbReference type="ARBA" id="ARBA00022989"/>
    </source>
</evidence>
<keyword evidence="4" id="KW-1133">Transmembrane helix</keyword>
<keyword evidence="6" id="KW-0009">Actin-binding</keyword>
<keyword evidence="9" id="KW-1185">Reference proteome</keyword>
<comment type="caution">
    <text evidence="8">The sequence shown here is derived from an EMBL/GenBank/DDBJ whole genome shotgun (WGS) entry which is preliminary data.</text>
</comment>
<evidence type="ECO:0000256" key="2">
    <source>
        <dbReference type="ARBA" id="ARBA00022692"/>
    </source>
</evidence>
<reference evidence="8 9" key="1">
    <citation type="journal article" date="2023" name="Genes (Basel)">
        <title>Chromosome-Level Genome Assembly and Circadian Gene Repertoire of the Patagonia Blennie Eleginops maclovinus-The Closest Ancestral Proxy of Antarctic Cryonotothenioids.</title>
        <authorList>
            <person name="Cheng C.C."/>
            <person name="Rivera-Colon A.G."/>
            <person name="Minhas B.F."/>
            <person name="Wilson L."/>
            <person name="Rayamajhi N."/>
            <person name="Vargas-Chacoff L."/>
            <person name="Catchen J.M."/>
        </authorList>
    </citation>
    <scope>NUCLEOTIDE SEQUENCE [LARGE SCALE GENOMIC DNA]</scope>
    <source>
        <strain evidence="8">JMC-PN-2008</strain>
    </source>
</reference>
<feature type="domain" description="Calponin-homology (CH)" evidence="7">
    <location>
        <begin position="185"/>
        <end position="232"/>
    </location>
</feature>
<evidence type="ECO:0000313" key="8">
    <source>
        <dbReference type="EMBL" id="KAK5853266.1"/>
    </source>
</evidence>
<dbReference type="SUPFAM" id="SSF47576">
    <property type="entry name" value="Calponin-homology domain, CH-domain"/>
    <property type="match status" value="1"/>
</dbReference>
<dbReference type="Gene3D" id="1.10.418.10">
    <property type="entry name" value="Calponin-like domain"/>
    <property type="match status" value="2"/>
</dbReference>
<dbReference type="Proteomes" id="UP001346869">
    <property type="component" value="Unassembled WGS sequence"/>
</dbReference>
<evidence type="ECO:0000259" key="7">
    <source>
        <dbReference type="PROSITE" id="PS50021"/>
    </source>
</evidence>
<sequence length="232" mass="26284">MGEKAQRIQQLKDEREAVQKRTFTRWMNVFLQRREPPIEVYDLFTDIQDGRILMALLEELSGCQLLYRFRSSSHRIFRLNNISKALAFLDDRHVKLLGIDASGIADGTPSVVLNLIWTMICISRQVKEVTAGLQRHLSSSLSSLSTSSYPSSSDLSPPPNDIGSYFCSTLPSKGKKAAKDLKYHGKSIKTLLRWVQRCTSKFGVEVHDFGRSWRSGLAFLAMIKSINTAWLT</sequence>
<dbReference type="Pfam" id="PF00307">
    <property type="entry name" value="CH"/>
    <property type="match status" value="2"/>
</dbReference>
<dbReference type="InterPro" id="IPR052403">
    <property type="entry name" value="LINC-complex_assoc"/>
</dbReference>
<evidence type="ECO:0000256" key="3">
    <source>
        <dbReference type="ARBA" id="ARBA00022737"/>
    </source>
</evidence>
<dbReference type="PROSITE" id="PS00019">
    <property type="entry name" value="ACTININ_1"/>
    <property type="match status" value="1"/>
</dbReference>
<keyword evidence="3" id="KW-0677">Repeat</keyword>
<evidence type="ECO:0000256" key="1">
    <source>
        <dbReference type="ARBA" id="ARBA00004370"/>
    </source>
</evidence>
<feature type="domain" description="Calponin-homology (CH)" evidence="7">
    <location>
        <begin position="17"/>
        <end position="124"/>
    </location>
</feature>
<proteinExistence type="predicted"/>
<dbReference type="InterPro" id="IPR036872">
    <property type="entry name" value="CH_dom_sf"/>
</dbReference>
<dbReference type="SMART" id="SM00033">
    <property type="entry name" value="CH"/>
    <property type="match status" value="1"/>
</dbReference>
<dbReference type="PANTHER" id="PTHR47535">
    <property type="entry name" value="MUSCLE-SPECIFIC PROTEIN 300 KDA, ISOFORM G"/>
    <property type="match status" value="1"/>
</dbReference>
<dbReference type="PANTHER" id="PTHR47535:SF9">
    <property type="entry name" value="CALPONIN-HOMOLOGY (CH) DOMAIN-CONTAINING PROTEIN"/>
    <property type="match status" value="1"/>
</dbReference>